<accession>A0A0F8Z820</accession>
<keyword evidence="2" id="KW-0812">Transmembrane</keyword>
<name>A0A0F8Z820_9ZZZZ</name>
<organism evidence="3">
    <name type="scientific">marine sediment metagenome</name>
    <dbReference type="NCBI Taxonomy" id="412755"/>
    <lineage>
        <taxon>unclassified sequences</taxon>
        <taxon>metagenomes</taxon>
        <taxon>ecological metagenomes</taxon>
    </lineage>
</organism>
<evidence type="ECO:0000256" key="2">
    <source>
        <dbReference type="SAM" id="Phobius"/>
    </source>
</evidence>
<reference evidence="3" key="1">
    <citation type="journal article" date="2015" name="Nature">
        <title>Complex archaea that bridge the gap between prokaryotes and eukaryotes.</title>
        <authorList>
            <person name="Spang A."/>
            <person name="Saw J.H."/>
            <person name="Jorgensen S.L."/>
            <person name="Zaremba-Niedzwiedzka K."/>
            <person name="Martijn J."/>
            <person name="Lind A.E."/>
            <person name="van Eijk R."/>
            <person name="Schleper C."/>
            <person name="Guy L."/>
            <person name="Ettema T.J."/>
        </authorList>
    </citation>
    <scope>NUCLEOTIDE SEQUENCE</scope>
</reference>
<feature type="region of interest" description="Disordered" evidence="1">
    <location>
        <begin position="50"/>
        <end position="96"/>
    </location>
</feature>
<feature type="transmembrane region" description="Helical" evidence="2">
    <location>
        <begin position="12"/>
        <end position="34"/>
    </location>
</feature>
<evidence type="ECO:0000256" key="1">
    <source>
        <dbReference type="SAM" id="MobiDB-lite"/>
    </source>
</evidence>
<proteinExistence type="predicted"/>
<keyword evidence="2" id="KW-0472">Membrane</keyword>
<dbReference type="AlphaFoldDB" id="A0A0F8Z820"/>
<keyword evidence="2" id="KW-1133">Transmembrane helix</keyword>
<evidence type="ECO:0000313" key="3">
    <source>
        <dbReference type="EMBL" id="KKK89902.1"/>
    </source>
</evidence>
<sequence>MISEDILTAMDILLRWSLTALVWASVIVLTWLVLRWAGRAVARKQARATWPNWPVDPDAPDGGAWDNDEPDDCGDQGGMPEPVDLRHTRPKAPQIGCGLPAGVKNWVGDMGPKDGD</sequence>
<gene>
    <name evidence="3" type="ORF">LCGC14_2728460</name>
</gene>
<dbReference type="EMBL" id="LAZR01049328">
    <property type="protein sequence ID" value="KKK89902.1"/>
    <property type="molecule type" value="Genomic_DNA"/>
</dbReference>
<protein>
    <submittedName>
        <fullName evidence="3">Uncharacterized protein</fullName>
    </submittedName>
</protein>
<comment type="caution">
    <text evidence="3">The sequence shown here is derived from an EMBL/GenBank/DDBJ whole genome shotgun (WGS) entry which is preliminary data.</text>
</comment>